<sequence>MATSSTQLFSFMLTTTLLSTFTSSFCSISTSPSFLPSLPYPSSSSSSLVSPALAPDIMPVFPTPGGATPKGALPIIPSSQSPPNPDVVGPESAITPSSLSTATSTAKSSVSHPNLLGTILLLAILCMFHSFSL</sequence>
<reference evidence="4" key="2">
    <citation type="journal article" date="2022" name="Hortic Res">
        <title>The genome of Dioscorea zingiberensis sheds light on the biosynthesis, origin and evolution of the medicinally important diosgenin saponins.</title>
        <authorList>
            <person name="Li Y."/>
            <person name="Tan C."/>
            <person name="Li Z."/>
            <person name="Guo J."/>
            <person name="Li S."/>
            <person name="Chen X."/>
            <person name="Wang C."/>
            <person name="Dai X."/>
            <person name="Yang H."/>
            <person name="Song W."/>
            <person name="Hou L."/>
            <person name="Xu J."/>
            <person name="Tong Z."/>
            <person name="Xu A."/>
            <person name="Yuan X."/>
            <person name="Wang W."/>
            <person name="Yang Q."/>
            <person name="Chen L."/>
            <person name="Sun Z."/>
            <person name="Wang K."/>
            <person name="Pan B."/>
            <person name="Chen J."/>
            <person name="Bao Y."/>
            <person name="Liu F."/>
            <person name="Qi X."/>
            <person name="Gang D.R."/>
            <person name="Wen J."/>
            <person name="Li J."/>
        </authorList>
    </citation>
    <scope>NUCLEOTIDE SEQUENCE</scope>
    <source>
        <strain evidence="4">Dzin_1.0</strain>
    </source>
</reference>
<evidence type="ECO:0000256" key="3">
    <source>
        <dbReference type="SAM" id="SignalP"/>
    </source>
</evidence>
<dbReference type="InterPro" id="IPR039346">
    <property type="entry name" value="AGP25/26"/>
</dbReference>
<feature type="transmembrane region" description="Helical" evidence="2">
    <location>
        <begin position="115"/>
        <end position="132"/>
    </location>
</feature>
<protein>
    <recommendedName>
        <fullName evidence="6">Classical arabinogalactan protein 26-like</fullName>
    </recommendedName>
</protein>
<dbReference type="PANTHER" id="PTHR35725">
    <property type="entry name" value="CLASSICAL ARABINOGALACTAN PROTEIN 26"/>
    <property type="match status" value="1"/>
</dbReference>
<evidence type="ECO:0000256" key="1">
    <source>
        <dbReference type="SAM" id="MobiDB-lite"/>
    </source>
</evidence>
<keyword evidence="2" id="KW-1133">Transmembrane helix</keyword>
<reference evidence="4" key="1">
    <citation type="submission" date="2021-03" db="EMBL/GenBank/DDBJ databases">
        <authorList>
            <person name="Li Z."/>
            <person name="Yang C."/>
        </authorList>
    </citation>
    <scope>NUCLEOTIDE SEQUENCE</scope>
    <source>
        <strain evidence="4">Dzin_1.0</strain>
        <tissue evidence="4">Leaf</tissue>
    </source>
</reference>
<dbReference type="PANTHER" id="PTHR35725:SF4">
    <property type="entry name" value="CLASSICAL ARABINOGALACTAN PROTEIN 26"/>
    <property type="match status" value="1"/>
</dbReference>
<proteinExistence type="predicted"/>
<feature type="chain" id="PRO_5039040822" description="Classical arabinogalactan protein 26-like" evidence="3">
    <location>
        <begin position="25"/>
        <end position="133"/>
    </location>
</feature>
<dbReference type="Proteomes" id="UP001085076">
    <property type="component" value="Miscellaneous, Linkage group lg02"/>
</dbReference>
<evidence type="ECO:0000313" key="5">
    <source>
        <dbReference type="Proteomes" id="UP001085076"/>
    </source>
</evidence>
<keyword evidence="5" id="KW-1185">Reference proteome</keyword>
<organism evidence="4 5">
    <name type="scientific">Dioscorea zingiberensis</name>
    <dbReference type="NCBI Taxonomy" id="325984"/>
    <lineage>
        <taxon>Eukaryota</taxon>
        <taxon>Viridiplantae</taxon>
        <taxon>Streptophyta</taxon>
        <taxon>Embryophyta</taxon>
        <taxon>Tracheophyta</taxon>
        <taxon>Spermatophyta</taxon>
        <taxon>Magnoliopsida</taxon>
        <taxon>Liliopsida</taxon>
        <taxon>Dioscoreales</taxon>
        <taxon>Dioscoreaceae</taxon>
        <taxon>Dioscorea</taxon>
    </lineage>
</organism>
<keyword evidence="2" id="KW-0812">Transmembrane</keyword>
<name>A0A9D5CVH2_9LILI</name>
<feature type="compositionally biased region" description="Low complexity" evidence="1">
    <location>
        <begin position="92"/>
        <end position="110"/>
    </location>
</feature>
<accession>A0A9D5CVH2</accession>
<gene>
    <name evidence="4" type="ORF">J5N97_008960</name>
</gene>
<evidence type="ECO:0000313" key="4">
    <source>
        <dbReference type="EMBL" id="KAJ0980705.1"/>
    </source>
</evidence>
<dbReference type="AlphaFoldDB" id="A0A9D5CVH2"/>
<evidence type="ECO:0000256" key="2">
    <source>
        <dbReference type="SAM" id="Phobius"/>
    </source>
</evidence>
<evidence type="ECO:0008006" key="6">
    <source>
        <dbReference type="Google" id="ProtNLM"/>
    </source>
</evidence>
<feature type="signal peptide" evidence="3">
    <location>
        <begin position="1"/>
        <end position="24"/>
    </location>
</feature>
<feature type="region of interest" description="Disordered" evidence="1">
    <location>
        <begin position="63"/>
        <end position="110"/>
    </location>
</feature>
<dbReference type="EMBL" id="JAGGNH010000002">
    <property type="protein sequence ID" value="KAJ0980705.1"/>
    <property type="molecule type" value="Genomic_DNA"/>
</dbReference>
<keyword evidence="2" id="KW-0472">Membrane</keyword>
<comment type="caution">
    <text evidence="4">The sequence shown here is derived from an EMBL/GenBank/DDBJ whole genome shotgun (WGS) entry which is preliminary data.</text>
</comment>
<keyword evidence="3" id="KW-0732">Signal</keyword>